<name>A0ACB8HJK2_9BRYO</name>
<evidence type="ECO:0000313" key="2">
    <source>
        <dbReference type="Proteomes" id="UP000828922"/>
    </source>
</evidence>
<comment type="caution">
    <text evidence="1">The sequence shown here is derived from an EMBL/GenBank/DDBJ whole genome shotgun (WGS) entry which is preliminary data.</text>
</comment>
<dbReference type="Proteomes" id="UP000828922">
    <property type="component" value="Linkage Group LG07"/>
</dbReference>
<keyword evidence="2" id="KW-1185">Reference proteome</keyword>
<evidence type="ECO:0000313" key="1">
    <source>
        <dbReference type="EMBL" id="KAH9556398.1"/>
    </source>
</evidence>
<proteinExistence type="predicted"/>
<organism evidence="1 2">
    <name type="scientific">Sphagnum magellanicum</name>
    <dbReference type="NCBI Taxonomy" id="128215"/>
    <lineage>
        <taxon>Eukaryota</taxon>
        <taxon>Viridiplantae</taxon>
        <taxon>Streptophyta</taxon>
        <taxon>Embryophyta</taxon>
        <taxon>Bryophyta</taxon>
        <taxon>Sphagnophytina</taxon>
        <taxon>Sphagnopsida</taxon>
        <taxon>Sphagnales</taxon>
        <taxon>Sphagnaceae</taxon>
        <taxon>Sphagnum</taxon>
    </lineage>
</organism>
<dbReference type="EMBL" id="CM038913">
    <property type="protein sequence ID" value="KAH9556398.1"/>
    <property type="molecule type" value="Genomic_DNA"/>
</dbReference>
<gene>
    <name evidence="1" type="ORF">CY35_07G024800</name>
</gene>
<accession>A0ACB8HJK2</accession>
<sequence length="729" mass="83422">MDAQQTKPRYAGTSSDDKGKTVETTNNEELHGDTTVEATNDEELYDAFGSLLLLQLLSEQYVSHPEMNRETTELLVPLRALGYYGKTFTYLQQNSRDLPPSFLKYLSEPLRSPKGFLETNLRANESDLSRLVESIAGEHVTREVYADVFYLGNPIRTGPGVGHVAKADHDTGQRYVKCAVAAAWFHGECRGDGLARHLLPRFYLLQALCDKLPMLTSTYETSEQYRMSREISGFFALILDAASAENEMYVSEVVDRFLVPYLKSQSELAKSLRDYLPKRYQSWKDFLDRMEFNDEEKVFFALNCDPSREDSLQLLKACESLIKDFNSKYLAEVVRRIRLFDPVAVFRAPEGHTEVEVFYATDRHVTVDGEYIGRHSATSAGREGKELHYGITTVGIPDEEGATAKEPPLKHVEILSIDTTLQHENRGFVKKINDELLAQEASAREVLLYIHGYNVNHKDAIKQAAQLKHSLKFKGLVIVYSWPSNGTLWGYKHDEKLIEKSAPWLHQFIMTLLTEVEEVKKVHILAHNMGNRALIEALQNFQIPDSWSFVQKNTSQSSNRQNIVQVDVKGVLENVIFLAPNAMRARFEGIDFDNMCCWRYMQQRHLYFTIYSSAADQKLFLPKRSHEQNQLVDTQSLVHMEKRGLYTSFTKPIEVIDTSGVDINMSPPHSYKYLDCKFLHDDIAENIQNLLNSHKSAEEGHDLLYNMKTHQFSMPSTSEEGQRRMGIRH</sequence>
<reference evidence="2" key="1">
    <citation type="journal article" date="2022" name="New Phytol.">
        <title>Phylogenomic structure and speciation in an emerging model: the Sphagnum magellanicum complex (Bryophyta).</title>
        <authorList>
            <person name="Shaw A.J."/>
            <person name="Piatkowski B."/>
            <person name="Duffy A.M."/>
            <person name="Aguero B."/>
            <person name="Imwattana K."/>
            <person name="Nieto-Lugilde M."/>
            <person name="Healey A."/>
            <person name="Weston D.J."/>
            <person name="Patel M.N."/>
            <person name="Schmutz J."/>
            <person name="Grimwood J."/>
            <person name="Yavitt J.B."/>
            <person name="Hassel K."/>
            <person name="Stenoien H.K."/>
            <person name="Flatberg K.I."/>
            <person name="Bickford C.P."/>
            <person name="Hicks K.A."/>
        </authorList>
    </citation>
    <scope>NUCLEOTIDE SEQUENCE [LARGE SCALE GENOMIC DNA]</scope>
</reference>
<protein>
    <submittedName>
        <fullName evidence="1">Uncharacterized protein</fullName>
    </submittedName>
</protein>